<dbReference type="InterPro" id="IPR050109">
    <property type="entry name" value="HTH-type_TetR-like_transc_reg"/>
</dbReference>
<proteinExistence type="predicted"/>
<dbReference type="PROSITE" id="PS50977">
    <property type="entry name" value="HTH_TETR_2"/>
    <property type="match status" value="1"/>
</dbReference>
<reference evidence="4 5" key="1">
    <citation type="submission" date="2018-03" db="EMBL/GenBank/DDBJ databases">
        <authorList>
            <person name="Keele B.F."/>
        </authorList>
    </citation>
    <scope>NUCLEOTIDE SEQUENCE [LARGE SCALE GENOMIC DNA]</scope>
    <source>
        <strain evidence="4 5">YL28-9</strain>
    </source>
</reference>
<accession>A0A2T3HH21</accession>
<organism evidence="4 5">
    <name type="scientific">Pedobacter yulinensis</name>
    <dbReference type="NCBI Taxonomy" id="2126353"/>
    <lineage>
        <taxon>Bacteria</taxon>
        <taxon>Pseudomonadati</taxon>
        <taxon>Bacteroidota</taxon>
        <taxon>Sphingobacteriia</taxon>
        <taxon>Sphingobacteriales</taxon>
        <taxon>Sphingobacteriaceae</taxon>
        <taxon>Pedobacter</taxon>
    </lineage>
</organism>
<keyword evidence="5" id="KW-1185">Reference proteome</keyword>
<keyword evidence="1 2" id="KW-0238">DNA-binding</keyword>
<feature type="DNA-binding region" description="H-T-H motif" evidence="2">
    <location>
        <begin position="29"/>
        <end position="48"/>
    </location>
</feature>
<evidence type="ECO:0000313" key="4">
    <source>
        <dbReference type="EMBL" id="PST81745.1"/>
    </source>
</evidence>
<dbReference type="GO" id="GO:0003700">
    <property type="term" value="F:DNA-binding transcription factor activity"/>
    <property type="evidence" value="ECO:0007669"/>
    <property type="project" value="TreeGrafter"/>
</dbReference>
<dbReference type="EMBL" id="PYLS01000008">
    <property type="protein sequence ID" value="PST81745.1"/>
    <property type="molecule type" value="Genomic_DNA"/>
</dbReference>
<dbReference type="Proteomes" id="UP000240912">
    <property type="component" value="Unassembled WGS sequence"/>
</dbReference>
<dbReference type="RefSeq" id="WP_107217241.1">
    <property type="nucleotide sequence ID" value="NZ_KZ686272.1"/>
</dbReference>
<comment type="caution">
    <text evidence="4">The sequence shown here is derived from an EMBL/GenBank/DDBJ whole genome shotgun (WGS) entry which is preliminary data.</text>
</comment>
<dbReference type="PANTHER" id="PTHR30055">
    <property type="entry name" value="HTH-TYPE TRANSCRIPTIONAL REGULATOR RUTR"/>
    <property type="match status" value="1"/>
</dbReference>
<dbReference type="GO" id="GO:0000976">
    <property type="term" value="F:transcription cis-regulatory region binding"/>
    <property type="evidence" value="ECO:0007669"/>
    <property type="project" value="TreeGrafter"/>
</dbReference>
<dbReference type="InterPro" id="IPR009057">
    <property type="entry name" value="Homeodomain-like_sf"/>
</dbReference>
<dbReference type="PANTHER" id="PTHR30055:SF207">
    <property type="entry name" value="HTH-TYPE TRANSCRIPTIONAL REPRESSOR FATR"/>
    <property type="match status" value="1"/>
</dbReference>
<sequence>MRKRDTCKEETVKAKAIEMLVADGFEGFSMNKLARACGISVATLYIYYRDKDHLIVSIGNEKFKEMSESILGNFDPELDFEAGMRIQWENRYRFMVDRPAVTRLLEQFRNSGYQQQVMPELAEAFKKTMGAFIHNAVRRGEIEEMSLETYWCIAFAPLYALMRFHEEGRNMAGRPFRMTETTLWQTFSLVMKAMKR</sequence>
<evidence type="ECO:0000259" key="3">
    <source>
        <dbReference type="PROSITE" id="PS50977"/>
    </source>
</evidence>
<dbReference type="AlphaFoldDB" id="A0A2T3HH21"/>
<dbReference type="Pfam" id="PF00440">
    <property type="entry name" value="TetR_N"/>
    <property type="match status" value="1"/>
</dbReference>
<dbReference type="InterPro" id="IPR001647">
    <property type="entry name" value="HTH_TetR"/>
</dbReference>
<dbReference type="SUPFAM" id="SSF46689">
    <property type="entry name" value="Homeodomain-like"/>
    <property type="match status" value="1"/>
</dbReference>
<name>A0A2T3HH21_9SPHI</name>
<gene>
    <name evidence="4" type="ORF">C7T94_17900</name>
</gene>
<feature type="domain" description="HTH tetR-type" evidence="3">
    <location>
        <begin position="6"/>
        <end position="66"/>
    </location>
</feature>
<dbReference type="OrthoDB" id="6430772at2"/>
<protein>
    <submittedName>
        <fullName evidence="4">TetR/AcrR family transcriptional regulator</fullName>
    </submittedName>
</protein>
<dbReference type="Gene3D" id="1.10.357.10">
    <property type="entry name" value="Tetracycline Repressor, domain 2"/>
    <property type="match status" value="1"/>
</dbReference>
<evidence type="ECO:0000313" key="5">
    <source>
        <dbReference type="Proteomes" id="UP000240912"/>
    </source>
</evidence>
<evidence type="ECO:0000256" key="2">
    <source>
        <dbReference type="PROSITE-ProRule" id="PRU00335"/>
    </source>
</evidence>
<evidence type="ECO:0000256" key="1">
    <source>
        <dbReference type="ARBA" id="ARBA00023125"/>
    </source>
</evidence>